<keyword evidence="4 12" id="KW-0732">Signal</keyword>
<evidence type="ECO:0000313" key="13">
    <source>
        <dbReference type="EMBL" id="CUG87787.1"/>
    </source>
</evidence>
<evidence type="ECO:0000256" key="8">
    <source>
        <dbReference type="ARBA" id="ARBA00023170"/>
    </source>
</evidence>
<feature type="transmembrane region" description="Helical" evidence="11">
    <location>
        <begin position="1247"/>
        <end position="1265"/>
    </location>
</feature>
<keyword evidence="9" id="KW-0325">Glycoprotein</keyword>
<keyword evidence="6 11" id="KW-1133">Transmembrane helix</keyword>
<protein>
    <submittedName>
        <fullName evidence="13">GP46-like surface antigen, putative</fullName>
    </submittedName>
</protein>
<keyword evidence="5" id="KW-0677">Repeat</keyword>
<feature type="transmembrane region" description="Helical" evidence="11">
    <location>
        <begin position="1330"/>
        <end position="1352"/>
    </location>
</feature>
<feature type="compositionally biased region" description="Low complexity" evidence="10">
    <location>
        <begin position="804"/>
        <end position="818"/>
    </location>
</feature>
<feature type="transmembrane region" description="Helical" evidence="11">
    <location>
        <begin position="1277"/>
        <end position="1294"/>
    </location>
</feature>
<dbReference type="InterPro" id="IPR032675">
    <property type="entry name" value="LRR_dom_sf"/>
</dbReference>
<evidence type="ECO:0000256" key="1">
    <source>
        <dbReference type="ARBA" id="ARBA00004167"/>
    </source>
</evidence>
<accession>A0A0S4JC49</accession>
<evidence type="ECO:0000256" key="6">
    <source>
        <dbReference type="ARBA" id="ARBA00022989"/>
    </source>
</evidence>
<evidence type="ECO:0000256" key="12">
    <source>
        <dbReference type="SAM" id="SignalP"/>
    </source>
</evidence>
<organism evidence="13 14">
    <name type="scientific">Bodo saltans</name>
    <name type="common">Flagellated protozoan</name>
    <dbReference type="NCBI Taxonomy" id="75058"/>
    <lineage>
        <taxon>Eukaryota</taxon>
        <taxon>Discoba</taxon>
        <taxon>Euglenozoa</taxon>
        <taxon>Kinetoplastea</taxon>
        <taxon>Metakinetoplastina</taxon>
        <taxon>Eubodonida</taxon>
        <taxon>Bodonidae</taxon>
        <taxon>Bodo</taxon>
    </lineage>
</organism>
<dbReference type="PANTHER" id="PTHR27000:SF642">
    <property type="entry name" value="INACTIVE LEUCINE-RICH REPEAT RECEPTOR KINASE XIAO-RELATED"/>
    <property type="match status" value="1"/>
</dbReference>
<keyword evidence="14" id="KW-1185">Reference proteome</keyword>
<dbReference type="InterPro" id="IPR001611">
    <property type="entry name" value="Leu-rich_rpt"/>
</dbReference>
<evidence type="ECO:0000256" key="9">
    <source>
        <dbReference type="ARBA" id="ARBA00023180"/>
    </source>
</evidence>
<evidence type="ECO:0000256" key="10">
    <source>
        <dbReference type="SAM" id="MobiDB-lite"/>
    </source>
</evidence>
<dbReference type="VEuPathDB" id="TriTrypDB:BSAL_12010"/>
<comment type="subcellular location">
    <subcellularLocation>
        <location evidence="1">Membrane</location>
        <topology evidence="1">Single-pass membrane protein</topology>
    </subcellularLocation>
</comment>
<evidence type="ECO:0000256" key="11">
    <source>
        <dbReference type="SAM" id="Phobius"/>
    </source>
</evidence>
<feature type="compositionally biased region" description="Polar residues" evidence="10">
    <location>
        <begin position="775"/>
        <end position="785"/>
    </location>
</feature>
<dbReference type="Pfam" id="PF00560">
    <property type="entry name" value="LRR_1"/>
    <property type="match status" value="3"/>
</dbReference>
<dbReference type="SUPFAM" id="SSF52058">
    <property type="entry name" value="L domain-like"/>
    <property type="match status" value="2"/>
</dbReference>
<dbReference type="PANTHER" id="PTHR27000">
    <property type="entry name" value="LEUCINE-RICH REPEAT RECEPTOR-LIKE PROTEIN KINASE FAMILY PROTEIN-RELATED"/>
    <property type="match status" value="1"/>
</dbReference>
<proteinExistence type="predicted"/>
<sequence length="1525" mass="164015">MTTLSSMLILFVIVVQHHQIAVQAQCPCNTTANWQFMSDFFSATGSNWQPAVTKSESICDWAVSSKIVCNGTSLAGIDLRNRNLQGSLNNLNFLAAFRNLSGLLLFDVRDNNLLQGNVTSMTFPVSLQTIRLPQLFLGSSLPEGLPNLEEWTCVGCTGMQGSLPSSWCGSKRNLQIVQLGSSAISGTIPPSWSSCPINTLDLSNTNITGEISSVWFSSASPFLQTLKLSNCQLNGTLPNNVTAPQLVSVDLSNNFFSGPLPDDLGAKLVVFQAPSNAFTGTLPNSLPPNMLTLDVSNNTGITGTIPRGWGAGLVETDELPQFFRTIHTLSLGGCSLNGSLPRLWLSSPWMESLQVVNVSGNDLSGTIAANISVPFLSTLDLSSNRFSGTLPLQLNTTFLGIVNISFNVFSGSLFTTVPTTLQILDASNNNLSGKLMFWDASFTVLNISHNMLNNTLPSPWLGVSQTVDISLNNITGALPSATVIAILYASSNRLTLPAPTKAGTSSFTYIDLRNNGITGPLTSNENFTNLQTLDISHNLITSMDGTTLQRMPRVTQILASHNRIVKLPSYLPDNTQLLDVSFNSVVGLMPGLWTWVYALKLVNLSYNVMNSTLVPKQLCRRLMGPQLIVFPGGNSLYPQISIHLTNASVKFSHSNVFQQLKDDKASSDWIRSWCQSSSVSHVLTASEVLTPSNLPPRTPTLTKKATRSLTASIARMSHSIDPSPTRRSISRSSSVVVSHSHRTLTRSHDVTPSLEIWSLSSSMTMLTTESDSLTAPLSKSSSRTVRPTGSLGSPSSSRTRESSVTDSVTLSLTTPRTSTPTLLNTTSLALLSETQSLTVLASRRSASLSSTFFCGAAVGILANSSKVASLYDVFTKAPMTLSMSWTGGQWGQSAHVLSATTSWGSVQIISTALINTTVRTTLALSAPTALETLLSDVAVDISVALMWEPDGGIVCSCPATTVHVLLVASIPSTSSELQTGANVVSSVAAPLASAAASIQVSLLQLQLSFCEFSDAASLSIAESPTRLQFGATLGAPFRGGIIGNELLMVAALILGHIVSAAHHVLRRTETVFFSQALLRLPGRCFVVFAFLLQPTIACGVALLKMPTASVGDYVLGVFALVSQTGVIAYTLWRTSTFIPFLKPLRNAPQGWLDVLVGRRTYWVASSGERDQQLHEAKEEEEASLVIPRHAPLYKKFGVRLPSLPVTRLNDSDDDEDDEELRGPARVAFLEANRYEYLTGRTAPKRHWYFAVDFLYSVAFGVISGLRPSTPDGCFNAQVGLTVVSALQFALVLLLRPFSSHTDVFFVAMISFMSAGAGVCMIVGAPIGSDVLSYVQLCTVLLRSGLRIVYVFLNGGAWWMIWDDNAVDANKDSREEDGPTLDDLSSQLHMPSSSFNVTDADMVGSLLGPTGAVNSLMISSFIDEEEVKHDMTAADEDVVKKKAHKNRPASPETPIRPVINMTTSEMLDAIISDRIHRGSDALAAPVTHFTARNRLKNAVLLILRKTEEVKCPPSTPHSSAVASKGD</sequence>
<keyword evidence="2" id="KW-0433">Leucine-rich repeat</keyword>
<keyword evidence="8" id="KW-0675">Receptor</keyword>
<feature type="chain" id="PRO_5006622219" evidence="12">
    <location>
        <begin position="25"/>
        <end position="1525"/>
    </location>
</feature>
<feature type="transmembrane region" description="Helical" evidence="11">
    <location>
        <begin position="1046"/>
        <end position="1065"/>
    </location>
</feature>
<evidence type="ECO:0000313" key="14">
    <source>
        <dbReference type="Proteomes" id="UP000051952"/>
    </source>
</evidence>
<dbReference type="Pfam" id="PF13855">
    <property type="entry name" value="LRR_8"/>
    <property type="match status" value="1"/>
</dbReference>
<feature type="compositionally biased region" description="Low complexity" evidence="10">
    <location>
        <begin position="787"/>
        <end position="797"/>
    </location>
</feature>
<dbReference type="OrthoDB" id="676979at2759"/>
<keyword evidence="7 11" id="KW-0472">Membrane</keyword>
<feature type="transmembrane region" description="Helical" evidence="11">
    <location>
        <begin position="1085"/>
        <end position="1107"/>
    </location>
</feature>
<dbReference type="EMBL" id="CYKH01001592">
    <property type="protein sequence ID" value="CUG87787.1"/>
    <property type="molecule type" value="Genomic_DNA"/>
</dbReference>
<evidence type="ECO:0000256" key="5">
    <source>
        <dbReference type="ARBA" id="ARBA00022737"/>
    </source>
</evidence>
<feature type="transmembrane region" description="Helical" evidence="11">
    <location>
        <begin position="1303"/>
        <end position="1324"/>
    </location>
</feature>
<dbReference type="PROSITE" id="PS51450">
    <property type="entry name" value="LRR"/>
    <property type="match status" value="1"/>
</dbReference>
<dbReference type="Gene3D" id="3.80.10.10">
    <property type="entry name" value="Ribonuclease Inhibitor"/>
    <property type="match status" value="4"/>
</dbReference>
<evidence type="ECO:0000256" key="3">
    <source>
        <dbReference type="ARBA" id="ARBA00022692"/>
    </source>
</evidence>
<evidence type="ECO:0000256" key="4">
    <source>
        <dbReference type="ARBA" id="ARBA00022729"/>
    </source>
</evidence>
<gene>
    <name evidence="13" type="ORF">BSAL_12010</name>
</gene>
<feature type="transmembrane region" description="Helical" evidence="11">
    <location>
        <begin position="1113"/>
        <end position="1132"/>
    </location>
</feature>
<feature type="signal peptide" evidence="12">
    <location>
        <begin position="1"/>
        <end position="24"/>
    </location>
</feature>
<evidence type="ECO:0000256" key="7">
    <source>
        <dbReference type="ARBA" id="ARBA00023136"/>
    </source>
</evidence>
<dbReference type="GO" id="GO:0016020">
    <property type="term" value="C:membrane"/>
    <property type="evidence" value="ECO:0007669"/>
    <property type="project" value="UniProtKB-SubCell"/>
</dbReference>
<reference evidence="14" key="1">
    <citation type="submission" date="2015-09" db="EMBL/GenBank/DDBJ databases">
        <authorList>
            <consortium name="Pathogen Informatics"/>
        </authorList>
    </citation>
    <scope>NUCLEOTIDE SEQUENCE [LARGE SCALE GENOMIC DNA]</scope>
    <source>
        <strain evidence="14">Lake Konstanz</strain>
    </source>
</reference>
<feature type="region of interest" description="Disordered" evidence="10">
    <location>
        <begin position="770"/>
        <end position="818"/>
    </location>
</feature>
<name>A0A0S4JC49_BODSA</name>
<keyword evidence="3 11" id="KW-0812">Transmembrane</keyword>
<dbReference type="Proteomes" id="UP000051952">
    <property type="component" value="Unassembled WGS sequence"/>
</dbReference>
<evidence type="ECO:0000256" key="2">
    <source>
        <dbReference type="ARBA" id="ARBA00022614"/>
    </source>
</evidence>